<evidence type="ECO:0000256" key="2">
    <source>
        <dbReference type="ARBA" id="ARBA00022801"/>
    </source>
</evidence>
<dbReference type="PANTHER" id="PTHR12131">
    <property type="entry name" value="ATP-DEPENDENT RNA AND DNA HELICASE"/>
    <property type="match status" value="1"/>
</dbReference>
<organism evidence="6 7">
    <name type="scientific">Aquimarina algicola</name>
    <dbReference type="NCBI Taxonomy" id="2589995"/>
    <lineage>
        <taxon>Bacteria</taxon>
        <taxon>Pseudomonadati</taxon>
        <taxon>Bacteroidota</taxon>
        <taxon>Flavobacteriia</taxon>
        <taxon>Flavobacteriales</taxon>
        <taxon>Flavobacteriaceae</taxon>
        <taxon>Aquimarina</taxon>
    </lineage>
</organism>
<evidence type="ECO:0000259" key="5">
    <source>
        <dbReference type="PROSITE" id="PS51192"/>
    </source>
</evidence>
<dbReference type="Gene3D" id="3.40.50.300">
    <property type="entry name" value="P-loop containing nucleotide triphosphate hydrolases"/>
    <property type="match status" value="2"/>
</dbReference>
<dbReference type="GO" id="GO:0016787">
    <property type="term" value="F:hydrolase activity"/>
    <property type="evidence" value="ECO:0007669"/>
    <property type="project" value="UniProtKB-KW"/>
</dbReference>
<dbReference type="Pfam" id="PF00270">
    <property type="entry name" value="DEAD"/>
    <property type="match status" value="1"/>
</dbReference>
<dbReference type="PROSITE" id="PS51192">
    <property type="entry name" value="HELICASE_ATP_BIND_1"/>
    <property type="match status" value="1"/>
</dbReference>
<dbReference type="GO" id="GO:0004386">
    <property type="term" value="F:helicase activity"/>
    <property type="evidence" value="ECO:0007669"/>
    <property type="project" value="UniProtKB-KW"/>
</dbReference>
<keyword evidence="1" id="KW-0547">Nucleotide-binding</keyword>
<dbReference type="AlphaFoldDB" id="A0A504J9E5"/>
<dbReference type="SUPFAM" id="SSF52540">
    <property type="entry name" value="P-loop containing nucleoside triphosphate hydrolases"/>
    <property type="match status" value="1"/>
</dbReference>
<keyword evidence="4" id="KW-0067">ATP-binding</keyword>
<dbReference type="InterPro" id="IPR050699">
    <property type="entry name" value="RNA-DNA_Helicase"/>
</dbReference>
<evidence type="ECO:0000256" key="3">
    <source>
        <dbReference type="ARBA" id="ARBA00022806"/>
    </source>
</evidence>
<sequence>MHSNSKSLQRLDMQEQVFDQCHIINRLLISNQENKARQELIKLLDYHDNNDLAYNPLVNHLIRETGLFPYLEPETSNWEERFIYNAFKVDVGEEKPLTLHREQSFLLKSLLEGKNIAVSAPTSFGKSFVIDAYIKIKKPNNVLIIVPTLALTDETRRRLYKKFAHEYKIITTSDVELSDKNIFIFPQERAMNYINIVESFDIMIVDEFYKASSKFDKERSPSLIRAMIKLGAKSNQKYYLAPNITSLDSNPFTEDMEFIRLDFNTVYLEKHELYNQINNNEEKSSKLLEILSKNLEKSLIYAGTYSNIDSLTNLFLDTYEPIKNELLNMFADWLSENYDVNWSLTKLVSREIGIHNGRLHRSLSQIQVKLFEEENGIRNLISTSSIIEGVNTSAKNVIIWRNRKGIAKLDDFTYKNIIGRGGRMFKYFIGKIYILEQPPEDGQTQLDIPFPDEILGDLDEPKYESLLTKEQVAKLKLYNEEMSELIGVQVYEELKTESVFQSSNSDLIKTIAIDLTKNPDEWNGLYYLNEFKPENWDRLLYKIIKLQPGNWETGYKTFVEFIKIIAYNWSKSIPELLKELEDYDVGIDDFFKLERNVTYKFSALLQDLNSLQKRILRDKSYDITRFMTLCSQAFLPKVVFQLEEYGLPRMISKKMHKSKVIDFYDSELTIHKAIVTFNEMGKEKTIEQTKDLDNFDKYILDYFFDGIKITNVQQSI</sequence>
<evidence type="ECO:0000313" key="7">
    <source>
        <dbReference type="Proteomes" id="UP000315540"/>
    </source>
</evidence>
<dbReference type="PANTHER" id="PTHR12131:SF1">
    <property type="entry name" value="ATP-DEPENDENT RNA HELICASE SUPV3L1, MITOCHONDRIAL-RELATED"/>
    <property type="match status" value="1"/>
</dbReference>
<evidence type="ECO:0000256" key="1">
    <source>
        <dbReference type="ARBA" id="ARBA00022741"/>
    </source>
</evidence>
<evidence type="ECO:0000313" key="6">
    <source>
        <dbReference type="EMBL" id="TPN82801.1"/>
    </source>
</evidence>
<accession>A0A504J9E5</accession>
<proteinExistence type="predicted"/>
<dbReference type="InterPro" id="IPR027417">
    <property type="entry name" value="P-loop_NTPase"/>
</dbReference>
<dbReference type="OrthoDB" id="9812126at2"/>
<comment type="caution">
    <text evidence="6">The sequence shown here is derived from an EMBL/GenBank/DDBJ whole genome shotgun (WGS) entry which is preliminary data.</text>
</comment>
<dbReference type="GO" id="GO:0005524">
    <property type="term" value="F:ATP binding"/>
    <property type="evidence" value="ECO:0007669"/>
    <property type="project" value="UniProtKB-KW"/>
</dbReference>
<name>A0A504J9E5_9FLAO</name>
<feature type="domain" description="Helicase ATP-binding" evidence="5">
    <location>
        <begin position="107"/>
        <end position="252"/>
    </location>
</feature>
<gene>
    <name evidence="6" type="ORF">FHK87_20455</name>
</gene>
<evidence type="ECO:0000256" key="4">
    <source>
        <dbReference type="ARBA" id="ARBA00022840"/>
    </source>
</evidence>
<dbReference type="EMBL" id="VFWZ01000008">
    <property type="protein sequence ID" value="TPN82801.1"/>
    <property type="molecule type" value="Genomic_DNA"/>
</dbReference>
<reference evidence="6 7" key="1">
    <citation type="submission" date="2019-06" db="EMBL/GenBank/DDBJ databases">
        <authorList>
            <person name="Meng X."/>
        </authorList>
    </citation>
    <scope>NUCLEOTIDE SEQUENCE [LARGE SCALE GENOMIC DNA]</scope>
    <source>
        <strain evidence="6 7">M625</strain>
    </source>
</reference>
<keyword evidence="3" id="KW-0347">Helicase</keyword>
<keyword evidence="2" id="KW-0378">Hydrolase</keyword>
<dbReference type="GO" id="GO:0003676">
    <property type="term" value="F:nucleic acid binding"/>
    <property type="evidence" value="ECO:0007669"/>
    <property type="project" value="InterPro"/>
</dbReference>
<dbReference type="Proteomes" id="UP000315540">
    <property type="component" value="Unassembled WGS sequence"/>
</dbReference>
<protein>
    <recommendedName>
        <fullName evidence="5">Helicase ATP-binding domain-containing protein</fullName>
    </recommendedName>
</protein>
<dbReference type="InterPro" id="IPR014001">
    <property type="entry name" value="Helicase_ATP-bd"/>
</dbReference>
<keyword evidence="7" id="KW-1185">Reference proteome</keyword>
<dbReference type="InterPro" id="IPR011545">
    <property type="entry name" value="DEAD/DEAH_box_helicase_dom"/>
</dbReference>